<dbReference type="CDD" id="cd07147">
    <property type="entry name" value="ALDH_F21_RNP123"/>
    <property type="match status" value="1"/>
</dbReference>
<dbReference type="PANTHER" id="PTHR42991:SF1">
    <property type="entry name" value="ALDEHYDE DEHYDROGENASE"/>
    <property type="match status" value="1"/>
</dbReference>
<dbReference type="AlphaFoldDB" id="L8H1U1"/>
<dbReference type="GO" id="GO:0008911">
    <property type="term" value="F:lactaldehyde dehydrogenase (NAD+) activity"/>
    <property type="evidence" value="ECO:0007669"/>
    <property type="project" value="TreeGrafter"/>
</dbReference>
<dbReference type="SUPFAM" id="SSF53720">
    <property type="entry name" value="ALDH-like"/>
    <property type="match status" value="1"/>
</dbReference>
<evidence type="ECO:0000313" key="10">
    <source>
        <dbReference type="EMBL" id="ELR18728.1"/>
    </source>
</evidence>
<dbReference type="InterPro" id="IPR016162">
    <property type="entry name" value="Ald_DH_N"/>
</dbReference>
<dbReference type="Proteomes" id="UP000011083">
    <property type="component" value="Unassembled WGS sequence"/>
</dbReference>
<evidence type="ECO:0000256" key="8">
    <source>
        <dbReference type="ARBA" id="ARBA00049186"/>
    </source>
</evidence>
<protein>
    <recommendedName>
        <fullName evidence="4">NADP-dependent glyceraldehyde-3-phosphate dehydrogenase</fullName>
        <ecNumber evidence="3">1.2.1.9</ecNumber>
    </recommendedName>
    <alternativeName>
        <fullName evidence="5">Glyceraldehyde-3-phosphate dehydrogenase [NADP(+)]</fullName>
    </alternativeName>
    <alternativeName>
        <fullName evidence="6">Non-phosphorylating glyceraldehyde 3-phosphate dehydrogenase</fullName>
    </alternativeName>
    <alternativeName>
        <fullName evidence="7">Triosephosphate dehydrogenase</fullName>
    </alternativeName>
</protein>
<evidence type="ECO:0000259" key="9">
    <source>
        <dbReference type="Pfam" id="PF00171"/>
    </source>
</evidence>
<evidence type="ECO:0000256" key="1">
    <source>
        <dbReference type="ARBA" id="ARBA00009986"/>
    </source>
</evidence>
<dbReference type="Gene3D" id="3.40.605.10">
    <property type="entry name" value="Aldehyde Dehydrogenase, Chain A, domain 1"/>
    <property type="match status" value="1"/>
</dbReference>
<dbReference type="Gene3D" id="3.40.309.10">
    <property type="entry name" value="Aldehyde Dehydrogenase, Chain A, domain 2"/>
    <property type="match status" value="1"/>
</dbReference>
<dbReference type="STRING" id="1257118.L8H1U1"/>
<dbReference type="InterPro" id="IPR051020">
    <property type="entry name" value="ALDH-related_metabolic_enz"/>
</dbReference>
<dbReference type="EC" id="1.2.1.9" evidence="3"/>
<gene>
    <name evidence="10" type="ORF">ACA1_015500</name>
</gene>
<dbReference type="Pfam" id="PF00171">
    <property type="entry name" value="Aldedh"/>
    <property type="match status" value="1"/>
</dbReference>
<comment type="similarity">
    <text evidence="1">Belongs to the aldehyde dehydrogenase family.</text>
</comment>
<sequence length="488" mass="53119">MLKRQATVGRAFPIFVGGKPVTTATTLKVFDKYTKQVGYEVSLAGPQEIENALQLAHQAAPAMRELPNYKRKEILLYCAAEIQRRQDELLHSLCVEAGKPLKDARAELGRAYDTFTIAAEEAIRQYGEFLPLDVSVRNPGFTGLVRRFPVGLISMITPFNFPINLVAHKVAPAIAAGCPFVLKPNDVTPVGALLVGDILSKAGLPDGAFSVLPCKLEDAKKLSTDPRIQVLSFTGSEQVGFALQRGAGRSKVLLELGGDAACVVDEGSDVDHVVSRIGFGAFYYAGQSCISVQRVYAHESIYEELKQKLVAHVKTLKKGDPFDEDTFVGPLISEDSAKRLESWVQEAKEKGGKVLAGGSRDGSVFDPTILEDVPDSAKLACEEAFGPICVLHKFSDFKEAIEQVNNSRFGLQAVPNPGVFTNEWKKAWYAYDKLEVGGVVINDIPSVRVDAQPYGGIKSSGVGREGLRYTIEEFTEPKILLTKDLGKL</sequence>
<evidence type="ECO:0000256" key="5">
    <source>
        <dbReference type="ARBA" id="ARBA00042470"/>
    </source>
</evidence>
<proteinExistence type="inferred from homology"/>
<dbReference type="PANTHER" id="PTHR42991">
    <property type="entry name" value="ALDEHYDE DEHYDROGENASE"/>
    <property type="match status" value="1"/>
</dbReference>
<keyword evidence="11" id="KW-1185">Reference proteome</keyword>
<evidence type="ECO:0000256" key="6">
    <source>
        <dbReference type="ARBA" id="ARBA00042646"/>
    </source>
</evidence>
<comment type="catalytic activity">
    <reaction evidence="8">
        <text>D-glyceraldehyde 3-phosphate + NADP(+) + H2O = (2R)-3-phosphoglycerate + NADPH + 2 H(+)</text>
        <dbReference type="Rhea" id="RHEA:14669"/>
        <dbReference type="ChEBI" id="CHEBI:15377"/>
        <dbReference type="ChEBI" id="CHEBI:15378"/>
        <dbReference type="ChEBI" id="CHEBI:57783"/>
        <dbReference type="ChEBI" id="CHEBI:58272"/>
        <dbReference type="ChEBI" id="CHEBI:58349"/>
        <dbReference type="ChEBI" id="CHEBI:59776"/>
        <dbReference type="EC" id="1.2.1.9"/>
    </reaction>
</comment>
<keyword evidence="2" id="KW-0560">Oxidoreductase</keyword>
<dbReference type="VEuPathDB" id="AmoebaDB:ACA1_015500"/>
<evidence type="ECO:0000313" key="11">
    <source>
        <dbReference type="Proteomes" id="UP000011083"/>
    </source>
</evidence>
<evidence type="ECO:0000256" key="2">
    <source>
        <dbReference type="ARBA" id="ARBA00023002"/>
    </source>
</evidence>
<dbReference type="InterPro" id="IPR016163">
    <property type="entry name" value="Ald_DH_C"/>
</dbReference>
<evidence type="ECO:0000256" key="7">
    <source>
        <dbReference type="ARBA" id="ARBA00043052"/>
    </source>
</evidence>
<accession>L8H1U1</accession>
<dbReference type="KEGG" id="acan:ACA1_015500"/>
<dbReference type="GeneID" id="14919523"/>
<feature type="domain" description="Aldehyde dehydrogenase" evidence="9">
    <location>
        <begin position="25"/>
        <end position="479"/>
    </location>
</feature>
<organism evidence="10 11">
    <name type="scientific">Acanthamoeba castellanii (strain ATCC 30010 / Neff)</name>
    <dbReference type="NCBI Taxonomy" id="1257118"/>
    <lineage>
        <taxon>Eukaryota</taxon>
        <taxon>Amoebozoa</taxon>
        <taxon>Discosea</taxon>
        <taxon>Longamoebia</taxon>
        <taxon>Centramoebida</taxon>
        <taxon>Acanthamoebidae</taxon>
        <taxon>Acanthamoeba</taxon>
    </lineage>
</organism>
<reference evidence="10 11" key="1">
    <citation type="journal article" date="2013" name="Genome Biol.">
        <title>Genome of Acanthamoeba castellanii highlights extensive lateral gene transfer and early evolution of tyrosine kinase signaling.</title>
        <authorList>
            <person name="Clarke M."/>
            <person name="Lohan A.J."/>
            <person name="Liu B."/>
            <person name="Lagkouvardos I."/>
            <person name="Roy S."/>
            <person name="Zafar N."/>
            <person name="Bertelli C."/>
            <person name="Schilde C."/>
            <person name="Kianianmomeni A."/>
            <person name="Burglin T.R."/>
            <person name="Frech C."/>
            <person name="Turcotte B."/>
            <person name="Kopec K.O."/>
            <person name="Synnott J.M."/>
            <person name="Choo C."/>
            <person name="Paponov I."/>
            <person name="Finkler A."/>
            <person name="Soon Heng Tan C."/>
            <person name="Hutchins A.P."/>
            <person name="Weinmeier T."/>
            <person name="Rattei T."/>
            <person name="Chu J.S."/>
            <person name="Gimenez G."/>
            <person name="Irimia M."/>
            <person name="Rigden D.J."/>
            <person name="Fitzpatrick D.A."/>
            <person name="Lorenzo-Morales J."/>
            <person name="Bateman A."/>
            <person name="Chiu C.H."/>
            <person name="Tang P."/>
            <person name="Hegemann P."/>
            <person name="Fromm H."/>
            <person name="Raoult D."/>
            <person name="Greub G."/>
            <person name="Miranda-Saavedra D."/>
            <person name="Chen N."/>
            <person name="Nash P."/>
            <person name="Ginger M.L."/>
            <person name="Horn M."/>
            <person name="Schaap P."/>
            <person name="Caler L."/>
            <person name="Loftus B."/>
        </authorList>
    </citation>
    <scope>NUCLEOTIDE SEQUENCE [LARGE SCALE GENOMIC DNA]</scope>
    <source>
        <strain evidence="10 11">Neff</strain>
    </source>
</reference>
<dbReference type="InterPro" id="IPR016161">
    <property type="entry name" value="Ald_DH/histidinol_DH"/>
</dbReference>
<dbReference type="EMBL" id="KB007947">
    <property type="protein sequence ID" value="ELR18728.1"/>
    <property type="molecule type" value="Genomic_DNA"/>
</dbReference>
<evidence type="ECO:0000256" key="3">
    <source>
        <dbReference type="ARBA" id="ARBA00038980"/>
    </source>
</evidence>
<evidence type="ECO:0000256" key="4">
    <source>
        <dbReference type="ARBA" id="ARBA00040853"/>
    </source>
</evidence>
<dbReference type="GO" id="GO:0008886">
    <property type="term" value="F:glyceraldehyde-3-phosphate dehydrogenase (NADP+) (non-phosphorylating) activity"/>
    <property type="evidence" value="ECO:0007669"/>
    <property type="project" value="UniProtKB-EC"/>
</dbReference>
<dbReference type="InterPro" id="IPR015590">
    <property type="entry name" value="Aldehyde_DH_dom"/>
</dbReference>
<dbReference type="RefSeq" id="XP_004340778.1">
    <property type="nucleotide sequence ID" value="XM_004340730.1"/>
</dbReference>
<dbReference type="OMA" id="VAACFRF"/>
<dbReference type="OrthoDB" id="310895at2759"/>
<name>L8H1U1_ACACF</name>